<organism evidence="1">
    <name type="scientific">marine metagenome</name>
    <dbReference type="NCBI Taxonomy" id="408172"/>
    <lineage>
        <taxon>unclassified sequences</taxon>
        <taxon>metagenomes</taxon>
        <taxon>ecological metagenomes</taxon>
    </lineage>
</organism>
<dbReference type="InterPro" id="IPR000600">
    <property type="entry name" value="ROK"/>
</dbReference>
<dbReference type="Pfam" id="PF00480">
    <property type="entry name" value="ROK"/>
    <property type="match status" value="1"/>
</dbReference>
<reference evidence="1" key="1">
    <citation type="submission" date="2018-05" db="EMBL/GenBank/DDBJ databases">
        <authorList>
            <person name="Lanie J.A."/>
            <person name="Ng W.-L."/>
            <person name="Kazmierczak K.M."/>
            <person name="Andrzejewski T.M."/>
            <person name="Davidsen T.M."/>
            <person name="Wayne K.J."/>
            <person name="Tettelin H."/>
            <person name="Glass J.I."/>
            <person name="Rusch D."/>
            <person name="Podicherti R."/>
            <person name="Tsui H.-C.T."/>
            <person name="Winkler M.E."/>
        </authorList>
    </citation>
    <scope>NUCLEOTIDE SEQUENCE</scope>
</reference>
<dbReference type="PROSITE" id="PS01125">
    <property type="entry name" value="ROK"/>
    <property type="match status" value="1"/>
</dbReference>
<dbReference type="AlphaFoldDB" id="A0A382JGD7"/>
<name>A0A382JGD7_9ZZZZ</name>
<dbReference type="SUPFAM" id="SSF53067">
    <property type="entry name" value="Actin-like ATPase domain"/>
    <property type="match status" value="1"/>
</dbReference>
<gene>
    <name evidence="1" type="ORF">METZ01_LOCUS263579</name>
</gene>
<accession>A0A382JGD7</accession>
<evidence type="ECO:0000313" key="1">
    <source>
        <dbReference type="EMBL" id="SVC10725.1"/>
    </source>
</evidence>
<dbReference type="Gene3D" id="3.30.420.40">
    <property type="match status" value="2"/>
</dbReference>
<dbReference type="InterPro" id="IPR049874">
    <property type="entry name" value="ROK_cs"/>
</dbReference>
<sequence>MSYTIGIDLGGSCVKAVVVAPDGETLAKHNLPFDAEADMDWARLIREIIQTTGEQQNGQPDCIGLSAPGLAASDGSCITHMPGRLEGLVGLNCQEYFALAQAVPVLNDGHAALLGEAWLGAAKGFETVILLTLGTGVGGAALVEGKLLRGRTGKGGHFGHTSLGPDGPPDICHCPNSLEVVIGNCTLKDRSNGRFSHTGEMMEAIENGDTRAEKIWLKSVKGLATAICSFSNILDPEAVIIGGGIANAGDRLFGPLREYLNPILWKTDDYEIKLLPTQLGDLAGAYGAAANALTP</sequence>
<proteinExistence type="predicted"/>
<dbReference type="EMBL" id="UINC01073960">
    <property type="protein sequence ID" value="SVC10725.1"/>
    <property type="molecule type" value="Genomic_DNA"/>
</dbReference>
<evidence type="ECO:0008006" key="2">
    <source>
        <dbReference type="Google" id="ProtNLM"/>
    </source>
</evidence>
<dbReference type="PANTHER" id="PTHR18964:SF149">
    <property type="entry name" value="BIFUNCTIONAL UDP-N-ACETYLGLUCOSAMINE 2-EPIMERASE_N-ACETYLMANNOSAMINE KINASE"/>
    <property type="match status" value="1"/>
</dbReference>
<protein>
    <recommendedName>
        <fullName evidence="2">ROK family protein</fullName>
    </recommendedName>
</protein>
<dbReference type="PANTHER" id="PTHR18964">
    <property type="entry name" value="ROK (REPRESSOR, ORF, KINASE) FAMILY"/>
    <property type="match status" value="1"/>
</dbReference>
<dbReference type="InterPro" id="IPR043129">
    <property type="entry name" value="ATPase_NBD"/>
</dbReference>